<evidence type="ECO:0000313" key="9">
    <source>
        <dbReference type="Proteomes" id="UP000438196"/>
    </source>
</evidence>
<dbReference type="GO" id="GO:0004540">
    <property type="term" value="F:RNA nuclease activity"/>
    <property type="evidence" value="ECO:0007669"/>
    <property type="project" value="InterPro"/>
</dbReference>
<dbReference type="SUPFAM" id="SSF102824">
    <property type="entry name" value="Colicin D/E5 nuclease domain"/>
    <property type="match status" value="1"/>
</dbReference>
<feature type="compositionally biased region" description="Gly residues" evidence="5">
    <location>
        <begin position="31"/>
        <end position="40"/>
    </location>
</feature>
<dbReference type="InterPro" id="IPR038233">
    <property type="entry name" value="Colicin_D/E5_nuclease"/>
</dbReference>
<evidence type="ECO:0000259" key="7">
    <source>
        <dbReference type="Pfam" id="PF11429"/>
    </source>
</evidence>
<reference evidence="8 9" key="1">
    <citation type="submission" date="2019-11" db="EMBL/GenBank/DDBJ databases">
        <title>Pseudomonas karstica sp. nov. and Pseudomonas spelaei sp. nov. from karst caves.</title>
        <authorList>
            <person name="Zeman M."/>
        </authorList>
    </citation>
    <scope>NUCLEOTIDE SEQUENCE [LARGE SCALE GENOMIC DNA]</scope>
    <source>
        <strain evidence="8 9">CCM 7893</strain>
    </source>
</reference>
<feature type="compositionally biased region" description="Low complexity" evidence="5">
    <location>
        <begin position="18"/>
        <end position="30"/>
    </location>
</feature>
<evidence type="ECO:0000256" key="3">
    <source>
        <dbReference type="ARBA" id="ARBA00023048"/>
    </source>
</evidence>
<feature type="region of interest" description="Disordered" evidence="5">
    <location>
        <begin position="17"/>
        <end position="40"/>
    </location>
</feature>
<name>A0A6I3WC49_9PSED</name>
<dbReference type="GO" id="GO:0042742">
    <property type="term" value="P:defense response to bacterium"/>
    <property type="evidence" value="ECO:0007669"/>
    <property type="project" value="UniProtKB-KW"/>
</dbReference>
<proteinExistence type="predicted"/>
<feature type="coiled-coil region" evidence="4">
    <location>
        <begin position="233"/>
        <end position="264"/>
    </location>
</feature>
<sequence>MSEDNGFPEKNIIFRYNPHMSPSSTSPSLPGSGGHGTHVGPGVGGYGVSIAHPSLPSGGDLAYRKGYAAVHAYQRSVRQKVEADYNAGVNALPQQVGAVIAQMKAELLPEATTTDGLRRVKSSIETLLNQTAQEHKAQLAISLAYDGLDPTPYPVRNKKGHSTSEPESYSKMIHEWAKSFEGAYRAKLLEAQQSLLAEQLTSISTELAIAENSSREAAEKAIAETVVREAAEKAAAELAAREAAEKAAAEKAEQEAVKKAAADKIAREIAEKAAIKQAATSRVPANGGPQWADAERAFREGAAKAGGGTPMKAVGQPSVDQAAAWGPWNQWAAQVQAYNQANTWAWSRLAEAQYLQQMQQQAARQAMYGRAGTLAWPANVNGFSVVGRGMIVVGETAIEVSQAFAEALAALARIALNGPGAVVAALVYSSSTASEAQDRTPERFRHFGPEAPVPDNLQYGFSLKAETLGLPPNKDLQAIALAQGTVDMPLRLLNERKGDQSIISVVSTKVPGVSKAVPVRAATFNVVTGLYEVVLPSTTASQPPITLTWTPASPPGVVNPSSTTPAITQGIPIYPGATVRPLSIKPLINPGVLPLANDTIIHFPIHSGIAPVYVMFSEPLDSGIFTRRQLQKKFDSHKKDFGFEGQNANNRTLAEFRDKIRTHLNDPATVEKGTFHPRPNSKVYFNPKSNLVVIVGGDGMFISGWKICPGTDQYDFYMDNEVL</sequence>
<evidence type="ECO:0000256" key="2">
    <source>
        <dbReference type="ARBA" id="ARBA00023022"/>
    </source>
</evidence>
<keyword evidence="3" id="KW-0078">Bacteriocin</keyword>
<feature type="domain" description="Pyosin/cloacin translocation" evidence="6">
    <location>
        <begin position="476"/>
        <end position="615"/>
    </location>
</feature>
<keyword evidence="9" id="KW-1185">Reference proteome</keyword>
<organism evidence="8 9">
    <name type="scientific">Pseudomonas spelaei</name>
    <dbReference type="NCBI Taxonomy" id="1055469"/>
    <lineage>
        <taxon>Bacteria</taxon>
        <taxon>Pseudomonadati</taxon>
        <taxon>Pseudomonadota</taxon>
        <taxon>Gammaproteobacteria</taxon>
        <taxon>Pseudomonadales</taxon>
        <taxon>Pseudomonadaceae</taxon>
        <taxon>Pseudomonas</taxon>
    </lineage>
</organism>
<dbReference type="Pfam" id="PF06958">
    <property type="entry name" value="Pyocin_S"/>
    <property type="match status" value="1"/>
</dbReference>
<dbReference type="GO" id="GO:0031640">
    <property type="term" value="P:killing of cells of another organism"/>
    <property type="evidence" value="ECO:0007669"/>
    <property type="project" value="UniProtKB-KW"/>
</dbReference>
<feature type="domain" description="Colicin D C-terminal" evidence="7">
    <location>
        <begin position="629"/>
        <end position="708"/>
    </location>
</feature>
<dbReference type="Proteomes" id="UP000438196">
    <property type="component" value="Unassembled WGS sequence"/>
</dbReference>
<keyword evidence="4" id="KW-0175">Coiled coil</keyword>
<accession>A0A6I3WC49</accession>
<dbReference type="EMBL" id="WNNK01000032">
    <property type="protein sequence ID" value="MUF07825.1"/>
    <property type="molecule type" value="Genomic_DNA"/>
</dbReference>
<evidence type="ECO:0000256" key="5">
    <source>
        <dbReference type="SAM" id="MobiDB-lite"/>
    </source>
</evidence>
<dbReference type="RefSeq" id="WP_155585952.1">
    <property type="nucleotide sequence ID" value="NZ_JBHSTH010000008.1"/>
</dbReference>
<dbReference type="Gene3D" id="3.10.450.200">
    <property type="match status" value="1"/>
</dbReference>
<dbReference type="InterPro" id="IPR024440">
    <property type="entry name" value="ColicinD_C"/>
</dbReference>
<dbReference type="AlphaFoldDB" id="A0A6I3WC49"/>
<dbReference type="Pfam" id="PF11429">
    <property type="entry name" value="Colicin_D"/>
    <property type="match status" value="1"/>
</dbReference>
<gene>
    <name evidence="8" type="ORF">GNF76_26105</name>
</gene>
<dbReference type="InterPro" id="IPR016128">
    <property type="entry name" value="Pyosin/cloacin_T_dom"/>
</dbReference>
<evidence type="ECO:0000313" key="8">
    <source>
        <dbReference type="EMBL" id="MUF07825.1"/>
    </source>
</evidence>
<evidence type="ECO:0000256" key="1">
    <source>
        <dbReference type="ARBA" id="ARBA00022529"/>
    </source>
</evidence>
<comment type="caution">
    <text evidence="8">The sequence shown here is derived from an EMBL/GenBank/DDBJ whole genome shotgun (WGS) entry which is preliminary data.</text>
</comment>
<protein>
    <submittedName>
        <fullName evidence="8">HNH nuclease</fullName>
    </submittedName>
</protein>
<dbReference type="SUPFAM" id="SSF69369">
    <property type="entry name" value="Cloacin translocation domain"/>
    <property type="match status" value="1"/>
</dbReference>
<dbReference type="OrthoDB" id="2067488at2"/>
<keyword evidence="2" id="KW-0044">Antibiotic</keyword>
<evidence type="ECO:0000259" key="6">
    <source>
        <dbReference type="Pfam" id="PF06958"/>
    </source>
</evidence>
<dbReference type="InterPro" id="IPR037178">
    <property type="entry name" value="ColicinD_C_sf"/>
</dbReference>
<dbReference type="InterPro" id="IPR036302">
    <property type="entry name" value="Pyosin/cloacin_T_dom_sf"/>
</dbReference>
<evidence type="ECO:0000256" key="4">
    <source>
        <dbReference type="SAM" id="Coils"/>
    </source>
</evidence>
<keyword evidence="1" id="KW-0929">Antimicrobial</keyword>